<dbReference type="Gene3D" id="3.40.50.980">
    <property type="match status" value="2"/>
</dbReference>
<dbReference type="InterPro" id="IPR001031">
    <property type="entry name" value="Thioesterase"/>
</dbReference>
<keyword evidence="1" id="KW-0596">Phosphopantetheine</keyword>
<dbReference type="NCBIfam" id="TIGR01733">
    <property type="entry name" value="AA-adenyl-dom"/>
    <property type="match status" value="1"/>
</dbReference>
<dbReference type="Gene3D" id="2.30.38.10">
    <property type="entry name" value="Luciferase, Domain 3"/>
    <property type="match status" value="1"/>
</dbReference>
<sequence>MITTSATTGAPDPDTACLPDLLDEQVHVDPHAVAVIHGPERITRRALADRAKALAAHLRALGTGPDDCVGLFAEPSAALVVGAWGILYASAAYLPLAPDYPDERLRYMATDARLRTIVAQDELIDRLSDLVPPGTHLVPLSTANDPHPPDGPYHRPGPRDLAYVIYTSGSTGKPKGVMIEHRSIVSQLRWLHATYRIGEAVILQKTPMSFDAAQWEILAPACGSTVAAGTPGLHRDAEGIIDAVRRHQVTALQCVPTLLRALIDTERLGTCTSLRQIFTGGEALSTSLAGDCLKAHSARLVNLYGPTECTINSSSFAVEPGALDDEAQSVPIGRPVTGTHYVIIGPDKEPVTAGAVGELHIGGVQLARGYLHRPALTAQRFVTDPTTRERLYRTGDLAAWNDDGTARFVGRVDNQVKLRGFRIELDEVRLAVEAHQWVRHAGLLVRDDPRTQQPHLLAFVELNPREAALMDQGRHGAHHQSKESRLQVRAQLSHAGVRTPEELAGRPVLALPGAEPTQEQVRRVFARKTYRFYEGPPVSRAALLNLLRPLQQPHTPRRLDQIELSTFGEIMRYLGQFVSDERLLPKFGYASPGALNATQLYLEIHHLWGQPSGYYYYHPIAHELVLIRELAAGPEPKVGLHFVGRRHAIEPVYKNNIREVLEIETGHMVGMLEQILPEYGLAVTAAKHTPQLMRHLDCTTDDLYLGSFTLTPHAPAPRDEIDVYVQVHPDHDVDLPPGQYAYRDDELTRIDDALVLRHHVIAINQQVYDRASIGISLISTTSTRWRRYIDLGRVLQRLSMNDLGFGFMSSGYSSESGHDLPSAHRIRSILHRCGQPSGPSYFAVGGLVSQDQVASRGMKEDAVHMKGPAELIRDELAERLPDYMIPNKVIIVDRMPLTANGKTDLAALAATAAATATQTGPPFVTPRTDMERQIAQLWGEATRQDAVSIHDDFFACGGNSLMAVALINRLNREFAASLPLQVIFQCPTVAQLASRLEDRDQVNRSRLVPLATTGAGRPVYCWPGLGGYPMNLRPLATRAGRPFLGVQAYGVNAGEDPYRTITRMAAEDVRAIRERQPHGPYTLWGYSFGSRVAYEAAYQLEQAGQQVDQLVLIAPGSPRLRAVANQPGEDVASFDNRRYLAVLFSVFAGTATGPLVDECLTTVVDEDTFTRFVHRHFGGLDLPLVRRITRVVARTYGLRHTDVEIARRPINAPVTVLRTRGDEDSFLDTDAARRSLAPTVVDLTADHYSVLREPGADELIAALPVPSGRQVRPHVSITHLQVALTDEQHSRLVAAVTQAMTRAFGCDEESVSIALEAVADE</sequence>
<dbReference type="SMART" id="SM00824">
    <property type="entry name" value="PKS_TE"/>
    <property type="match status" value="1"/>
</dbReference>
<dbReference type="InterPro" id="IPR009081">
    <property type="entry name" value="PP-bd_ACP"/>
</dbReference>
<dbReference type="Gene3D" id="3.40.50.1820">
    <property type="entry name" value="alpha/beta hydrolase"/>
    <property type="match status" value="1"/>
</dbReference>
<dbReference type="GO" id="GO:0031177">
    <property type="term" value="F:phosphopantetheine binding"/>
    <property type="evidence" value="ECO:0007669"/>
    <property type="project" value="InterPro"/>
</dbReference>
<keyword evidence="3" id="KW-0413">Isomerase</keyword>
<gene>
    <name evidence="6" type="ORF">ABUL08_04445</name>
    <name evidence="5" type="ORF">VK199_04420</name>
</gene>
<dbReference type="GO" id="GO:0005737">
    <property type="term" value="C:cytoplasm"/>
    <property type="evidence" value="ECO:0007669"/>
    <property type="project" value="TreeGrafter"/>
</dbReference>
<dbReference type="InterPro" id="IPR004370">
    <property type="entry name" value="4-OT-like_dom"/>
</dbReference>
<dbReference type="InterPro" id="IPR020459">
    <property type="entry name" value="AMP-binding"/>
</dbReference>
<evidence type="ECO:0000313" key="5">
    <source>
        <dbReference type="EMBL" id="XBP94656.1"/>
    </source>
</evidence>
<accession>A0AAU8HJK4</accession>
<dbReference type="InterPro" id="IPR020806">
    <property type="entry name" value="PKS_PP-bd"/>
</dbReference>
<dbReference type="Pfam" id="PF00975">
    <property type="entry name" value="Thioesterase"/>
    <property type="match status" value="1"/>
</dbReference>
<dbReference type="InterPro" id="IPR000415">
    <property type="entry name" value="Nitroreductase-like"/>
</dbReference>
<dbReference type="PRINTS" id="PR00154">
    <property type="entry name" value="AMPBINDING"/>
</dbReference>
<keyword evidence="2" id="KW-0597">Phosphoprotein</keyword>
<dbReference type="Gene3D" id="3.40.109.10">
    <property type="entry name" value="NADH Oxidase"/>
    <property type="match status" value="1"/>
</dbReference>
<evidence type="ECO:0000256" key="2">
    <source>
        <dbReference type="ARBA" id="ARBA00022553"/>
    </source>
</evidence>
<dbReference type="EMBL" id="CP157762">
    <property type="protein sequence ID" value="XBP94656.1"/>
    <property type="molecule type" value="Genomic_DNA"/>
</dbReference>
<reference evidence="5" key="1">
    <citation type="submission" date="2024-01" db="EMBL/GenBank/DDBJ databases">
        <title>The genome sequence of Micromonospora mangrovi CCTCC AA 2012012.</title>
        <authorList>
            <person name="Gao J."/>
        </authorList>
    </citation>
    <scope>NUCLEOTIDE SEQUENCE</scope>
    <source>
        <strain evidence="5">CCTCC AA 2012012</strain>
    </source>
</reference>
<dbReference type="SUPFAM" id="SSF55331">
    <property type="entry name" value="Tautomerase/MIF"/>
    <property type="match status" value="1"/>
</dbReference>
<dbReference type="Pfam" id="PF00550">
    <property type="entry name" value="PP-binding"/>
    <property type="match status" value="1"/>
</dbReference>
<dbReference type="InterPro" id="IPR000873">
    <property type="entry name" value="AMP-dep_synth/lig_dom"/>
</dbReference>
<dbReference type="InterPro" id="IPR036736">
    <property type="entry name" value="ACP-like_sf"/>
</dbReference>
<dbReference type="Pfam" id="PF01361">
    <property type="entry name" value="Tautomerase"/>
    <property type="match status" value="1"/>
</dbReference>
<dbReference type="Gene3D" id="1.10.1200.10">
    <property type="entry name" value="ACP-like"/>
    <property type="match status" value="1"/>
</dbReference>
<dbReference type="Gene3D" id="3.30.300.30">
    <property type="match status" value="2"/>
</dbReference>
<dbReference type="InterPro" id="IPR020802">
    <property type="entry name" value="TesA-like"/>
</dbReference>
<dbReference type="InterPro" id="IPR029058">
    <property type="entry name" value="AB_hydrolase_fold"/>
</dbReference>
<dbReference type="InterPro" id="IPR010071">
    <property type="entry name" value="AA_adenyl_dom"/>
</dbReference>
<dbReference type="SUPFAM" id="SSF47336">
    <property type="entry name" value="ACP-like"/>
    <property type="match status" value="1"/>
</dbReference>
<dbReference type="GO" id="GO:0043041">
    <property type="term" value="P:amino acid activation for nonribosomal peptide biosynthetic process"/>
    <property type="evidence" value="ECO:0007669"/>
    <property type="project" value="TreeGrafter"/>
</dbReference>
<dbReference type="EMBL" id="CP159342">
    <property type="protein sequence ID" value="XCH75357.1"/>
    <property type="molecule type" value="Genomic_DNA"/>
</dbReference>
<dbReference type="PROSITE" id="PS50075">
    <property type="entry name" value="CARRIER"/>
    <property type="match status" value="1"/>
</dbReference>
<dbReference type="Gene3D" id="3.30.429.10">
    <property type="entry name" value="Macrophage Migration Inhibitory Factor"/>
    <property type="match status" value="1"/>
</dbReference>
<evidence type="ECO:0000313" key="6">
    <source>
        <dbReference type="EMBL" id="XCH75357.1"/>
    </source>
</evidence>
<dbReference type="InterPro" id="IPR020845">
    <property type="entry name" value="AMP-binding_CS"/>
</dbReference>
<dbReference type="Pfam" id="PF00501">
    <property type="entry name" value="AMP-binding"/>
    <property type="match status" value="1"/>
</dbReference>
<dbReference type="InterPro" id="IPR014347">
    <property type="entry name" value="Tautomerase/MIF_sf"/>
</dbReference>
<dbReference type="SUPFAM" id="SSF53474">
    <property type="entry name" value="alpha/beta-Hydrolases"/>
    <property type="match status" value="1"/>
</dbReference>
<proteinExistence type="predicted"/>
<dbReference type="InterPro" id="IPR045851">
    <property type="entry name" value="AMP-bd_C_sf"/>
</dbReference>
<evidence type="ECO:0000256" key="3">
    <source>
        <dbReference type="ARBA" id="ARBA00023235"/>
    </source>
</evidence>
<dbReference type="InterPro" id="IPR006162">
    <property type="entry name" value="Ppantetheine_attach_site"/>
</dbReference>
<reference evidence="6" key="2">
    <citation type="submission" date="2024-06" db="EMBL/GenBank/DDBJ databases">
        <title>Micromonospora mangrovi CCTCC AA 2012012 genome sequences.</title>
        <authorList>
            <person name="Gao J."/>
        </authorList>
    </citation>
    <scope>NUCLEOTIDE SEQUENCE</scope>
    <source>
        <strain evidence="6">CCTCC AA 2012012</strain>
    </source>
</reference>
<dbReference type="PANTHER" id="PTHR45527:SF1">
    <property type="entry name" value="FATTY ACID SYNTHASE"/>
    <property type="match status" value="1"/>
</dbReference>
<dbReference type="PROSITE" id="PS00455">
    <property type="entry name" value="AMP_BINDING"/>
    <property type="match status" value="1"/>
</dbReference>
<dbReference type="GO" id="GO:0016491">
    <property type="term" value="F:oxidoreductase activity"/>
    <property type="evidence" value="ECO:0007669"/>
    <property type="project" value="InterPro"/>
</dbReference>
<evidence type="ECO:0000256" key="1">
    <source>
        <dbReference type="ARBA" id="ARBA00022450"/>
    </source>
</evidence>
<protein>
    <submittedName>
        <fullName evidence="6">Amino acid adenylation domain-containing protein</fullName>
    </submittedName>
</protein>
<dbReference type="GO" id="GO:0016853">
    <property type="term" value="F:isomerase activity"/>
    <property type="evidence" value="ECO:0007669"/>
    <property type="project" value="UniProtKB-KW"/>
</dbReference>
<dbReference type="GO" id="GO:0044550">
    <property type="term" value="P:secondary metabolite biosynthetic process"/>
    <property type="evidence" value="ECO:0007669"/>
    <property type="project" value="TreeGrafter"/>
</dbReference>
<dbReference type="SUPFAM" id="SSF56801">
    <property type="entry name" value="Acetyl-CoA synthetase-like"/>
    <property type="match status" value="1"/>
</dbReference>
<name>A0AAU8HJK4_9ACTN</name>
<dbReference type="SMART" id="SM00823">
    <property type="entry name" value="PKS_PP"/>
    <property type="match status" value="1"/>
</dbReference>
<dbReference type="RefSeq" id="WP_350934770.1">
    <property type="nucleotide sequence ID" value="NZ_CP157762.1"/>
</dbReference>
<dbReference type="PROSITE" id="PS00012">
    <property type="entry name" value="PHOSPHOPANTETHEINE"/>
    <property type="match status" value="1"/>
</dbReference>
<organism evidence="6">
    <name type="scientific">Micromonospora sp. CCTCC AA 2012012</name>
    <dbReference type="NCBI Taxonomy" id="3111921"/>
    <lineage>
        <taxon>Bacteria</taxon>
        <taxon>Bacillati</taxon>
        <taxon>Actinomycetota</taxon>
        <taxon>Actinomycetes</taxon>
        <taxon>Micromonosporales</taxon>
        <taxon>Micromonosporaceae</taxon>
        <taxon>Micromonospora</taxon>
    </lineage>
</organism>
<feature type="domain" description="Carrier" evidence="4">
    <location>
        <begin position="925"/>
        <end position="1000"/>
    </location>
</feature>
<evidence type="ECO:0000259" key="4">
    <source>
        <dbReference type="PROSITE" id="PS50075"/>
    </source>
</evidence>
<dbReference type="PANTHER" id="PTHR45527">
    <property type="entry name" value="NONRIBOSOMAL PEPTIDE SYNTHETASE"/>
    <property type="match status" value="1"/>
</dbReference>